<name>A0ABW1R2T9_9LACO</name>
<feature type="domain" description="Bacterial Ig" evidence="2">
    <location>
        <begin position="200"/>
        <end position="271"/>
    </location>
</feature>
<reference evidence="4" key="1">
    <citation type="journal article" date="2019" name="Int. J. Syst. Evol. Microbiol.">
        <title>The Global Catalogue of Microorganisms (GCM) 10K type strain sequencing project: providing services to taxonomists for standard genome sequencing and annotation.</title>
        <authorList>
            <consortium name="The Broad Institute Genomics Platform"/>
            <consortium name="The Broad Institute Genome Sequencing Center for Infectious Disease"/>
            <person name="Wu L."/>
            <person name="Ma J."/>
        </authorList>
    </citation>
    <scope>NUCLEOTIDE SEQUENCE [LARGE SCALE GENOMIC DNA]</scope>
    <source>
        <strain evidence="4">CCM 8932</strain>
    </source>
</reference>
<dbReference type="EMBL" id="JBHSSD010000003">
    <property type="protein sequence ID" value="MFC6163172.1"/>
    <property type="molecule type" value="Genomic_DNA"/>
</dbReference>
<keyword evidence="1" id="KW-0732">Signal</keyword>
<keyword evidence="4" id="KW-1185">Reference proteome</keyword>
<feature type="signal peptide" evidence="1">
    <location>
        <begin position="1"/>
        <end position="30"/>
    </location>
</feature>
<evidence type="ECO:0000256" key="1">
    <source>
        <dbReference type="SAM" id="SignalP"/>
    </source>
</evidence>
<gene>
    <name evidence="3" type="ORF">ACFP3T_00520</name>
</gene>
<feature type="chain" id="PRO_5045142582" evidence="1">
    <location>
        <begin position="31"/>
        <end position="519"/>
    </location>
</feature>
<protein>
    <submittedName>
        <fullName evidence="3">Ig-like domain-containing protein</fullName>
    </submittedName>
</protein>
<evidence type="ECO:0000313" key="3">
    <source>
        <dbReference type="EMBL" id="MFC6163172.1"/>
    </source>
</evidence>
<dbReference type="Gene3D" id="2.60.40.10">
    <property type="entry name" value="Immunoglobulins"/>
    <property type="match status" value="1"/>
</dbReference>
<organism evidence="3 4">
    <name type="scientific">Lactiplantibacillus dongliensis</name>
    <dbReference type="NCBI Taxonomy" id="2559919"/>
    <lineage>
        <taxon>Bacteria</taxon>
        <taxon>Bacillati</taxon>
        <taxon>Bacillota</taxon>
        <taxon>Bacilli</taxon>
        <taxon>Lactobacillales</taxon>
        <taxon>Lactobacillaceae</taxon>
        <taxon>Lactiplantibacillus</taxon>
    </lineage>
</organism>
<evidence type="ECO:0000259" key="2">
    <source>
        <dbReference type="Pfam" id="PF17936"/>
    </source>
</evidence>
<sequence>MTYKLIWRRLALLLVILLGVSWGCTQTVSAAGSGTSGAATYKTVNGDRLLAEDGYAISNYIAFSTVTANNIQSNRLTKYTDKIYVNVDNDYKVLQAKGFSFSKAYLDVVDSSGKSLMTSKPVQASVSGTSATFSTSKQTLSVDLSKLGTQDLQLPIYVGVTFSSTTPNPDGSTRWMAYGFGKFEQDETTLNNMKDITIDQPVKLYDTKITGTAEPGAAISATLNGNAVTTTADADGKYTLTPTLPLMSSGQITVYESNDMGDTKSASTDLQMSVPVISAGSKDLTITPSKLETLTSDAEVIDWISNEAKLKVQDSMTADVDPDAAYSSTDSDLVKKLTDLASGDSTTIDIGATSKGVKAPDDVKITITKSAGELKFTTVSDKLSYGSLQVPNTTTLFAPTSAPDVEISDTRATGSAWRVTASAAPLATADGTHKLSGQLMYVNATGQAQSLATSQTVASGTRTKGEDSINVTNGWETQSDQPSGIGKAGIYLQAKPSIYTGSGTTSYSGTVTWALTDAP</sequence>
<dbReference type="Proteomes" id="UP001596253">
    <property type="component" value="Unassembled WGS sequence"/>
</dbReference>
<comment type="caution">
    <text evidence="3">The sequence shown here is derived from an EMBL/GenBank/DDBJ whole genome shotgun (WGS) entry which is preliminary data.</text>
</comment>
<evidence type="ECO:0000313" key="4">
    <source>
        <dbReference type="Proteomes" id="UP001596253"/>
    </source>
</evidence>
<dbReference type="Pfam" id="PF17936">
    <property type="entry name" value="Big_6"/>
    <property type="match status" value="1"/>
</dbReference>
<dbReference type="RefSeq" id="WP_137640826.1">
    <property type="nucleotide sequence ID" value="NZ_BJDK01000030.1"/>
</dbReference>
<proteinExistence type="predicted"/>
<dbReference type="InterPro" id="IPR041498">
    <property type="entry name" value="Big_6"/>
</dbReference>
<accession>A0ABW1R2T9</accession>
<dbReference type="InterPro" id="IPR013783">
    <property type="entry name" value="Ig-like_fold"/>
</dbReference>